<evidence type="ECO:0000259" key="4">
    <source>
        <dbReference type="Pfam" id="PF09699"/>
    </source>
</evidence>
<evidence type="ECO:0000256" key="2">
    <source>
        <dbReference type="PROSITE-ProRule" id="PRU00339"/>
    </source>
</evidence>
<dbReference type="InterPro" id="IPR051829">
    <property type="entry name" value="Multiheme_Cytochr_ET"/>
</dbReference>
<dbReference type="PANTHER" id="PTHR35038:SF8">
    <property type="entry name" value="C-TYPE POLYHEME CYTOCHROME OMCC"/>
    <property type="match status" value="1"/>
</dbReference>
<reference evidence="7" key="1">
    <citation type="submission" date="2015-05" db="EMBL/GenBank/DDBJ databases">
        <title>Draft genome sequencing of a biphenyl-degrading bacterium, Pseudomonas balearica KF707 (=NBRC110670).</title>
        <authorList>
            <person name="Kimura N."/>
            <person name="Hirose J."/>
            <person name="Watanabe T."/>
            <person name="Suenaga H."/>
            <person name="Fujihara H."/>
            <person name="Noguchi M."/>
            <person name="Hashimoto M."/>
            <person name="Shimodaira J."/>
            <person name="Tsuchikane K."/>
            <person name="Hosoyama A."/>
            <person name="Yamazoe A."/>
            <person name="Fujita N."/>
            <person name="Furukawa K."/>
        </authorList>
    </citation>
    <scope>NUCLEOTIDE SEQUENCE [LARGE SCALE GENOMIC DNA]</scope>
    <source>
        <strain evidence="7">DSM 10086 / NBRC 110670 / KF707</strain>
    </source>
</reference>
<dbReference type="SUPFAM" id="SSF48695">
    <property type="entry name" value="Multiheme cytochromes"/>
    <property type="match status" value="1"/>
</dbReference>
<accession>A0AAD1C6Z2</accession>
<keyword evidence="2" id="KW-0802">TPR repeat</keyword>
<keyword evidence="7" id="KW-1185">Reference proteome</keyword>
<dbReference type="InterPro" id="IPR023155">
    <property type="entry name" value="Cyt_c-552/4"/>
</dbReference>
<dbReference type="SUPFAM" id="SSF48452">
    <property type="entry name" value="TPR-like"/>
    <property type="match status" value="1"/>
</dbReference>
<feature type="domain" description="Cytochrome c-552/4" evidence="5">
    <location>
        <begin position="185"/>
        <end position="228"/>
    </location>
</feature>
<dbReference type="KEGG" id="pfuw:KF707C_54510"/>
<organism evidence="6 7">
    <name type="scientific">Metapseudomonas furukawaii</name>
    <name type="common">Pseudomonas furukawaii</name>
    <dbReference type="NCBI Taxonomy" id="1149133"/>
    <lineage>
        <taxon>Bacteria</taxon>
        <taxon>Pseudomonadati</taxon>
        <taxon>Pseudomonadota</taxon>
        <taxon>Gammaproteobacteria</taxon>
        <taxon>Pseudomonadales</taxon>
        <taxon>Pseudomonadaceae</taxon>
        <taxon>Metapseudomonas</taxon>
    </lineage>
</organism>
<feature type="domain" description="Doubled CXXCH motif" evidence="4">
    <location>
        <begin position="321"/>
        <end position="352"/>
    </location>
</feature>
<dbReference type="Gene3D" id="1.25.40.10">
    <property type="entry name" value="Tetratricopeptide repeat domain"/>
    <property type="match status" value="1"/>
</dbReference>
<dbReference type="AlphaFoldDB" id="A0AAD1C6Z2"/>
<evidence type="ECO:0000256" key="3">
    <source>
        <dbReference type="SAM" id="Phobius"/>
    </source>
</evidence>
<dbReference type="EMBL" id="AP014862">
    <property type="protein sequence ID" value="BAU77139.1"/>
    <property type="molecule type" value="Genomic_DNA"/>
</dbReference>
<evidence type="ECO:0000259" key="5">
    <source>
        <dbReference type="Pfam" id="PF13435"/>
    </source>
</evidence>
<reference evidence="6 7" key="2">
    <citation type="journal article" date="2017" name="Int. J. Syst. Evol. Microbiol.">
        <title>Pseudomonas furukawaii sp. nov., a polychlorinated biphenyl-degrading bacterium isolated from biphenyl-contaminated soil in Japan.</title>
        <authorList>
            <person name="Kimura N."/>
            <person name="Watanabe T."/>
            <person name="Suenaga H."/>
            <person name="Fujihara H."/>
            <person name="Futagami T."/>
            <person name="Goto M."/>
            <person name="Hanada S."/>
            <person name="Hirose J."/>
        </authorList>
    </citation>
    <scope>NUCLEOTIDE SEQUENCE [LARGE SCALE GENOMIC DNA]</scope>
    <source>
        <strain evidence="7">DSM 10086 / NBRC 110670 / KF707</strain>
    </source>
</reference>
<dbReference type="Proteomes" id="UP000218554">
    <property type="component" value="Chromosome"/>
</dbReference>
<dbReference type="InterPro" id="IPR036280">
    <property type="entry name" value="Multihaem_cyt_sf"/>
</dbReference>
<keyword evidence="1" id="KW-0732">Signal</keyword>
<dbReference type="Pfam" id="PF14559">
    <property type="entry name" value="TPR_19"/>
    <property type="match status" value="1"/>
</dbReference>
<dbReference type="PROSITE" id="PS50005">
    <property type="entry name" value="TPR"/>
    <property type="match status" value="1"/>
</dbReference>
<feature type="transmembrane region" description="Helical" evidence="3">
    <location>
        <begin position="15"/>
        <end position="34"/>
    </location>
</feature>
<name>A0AAD1C6Z2_METFU</name>
<keyword evidence="3" id="KW-0812">Transmembrane</keyword>
<keyword evidence="3" id="KW-1133">Transmembrane helix</keyword>
<dbReference type="SUPFAM" id="SSF48371">
    <property type="entry name" value="ARM repeat"/>
    <property type="match status" value="1"/>
</dbReference>
<protein>
    <submittedName>
        <fullName evidence="6">TPR domain protein</fullName>
    </submittedName>
</protein>
<gene>
    <name evidence="6" type="ORF">KF707C_54510</name>
</gene>
<evidence type="ECO:0000313" key="7">
    <source>
        <dbReference type="Proteomes" id="UP000218554"/>
    </source>
</evidence>
<dbReference type="InterPro" id="IPR016024">
    <property type="entry name" value="ARM-type_fold"/>
</dbReference>
<dbReference type="Pfam" id="PF13435">
    <property type="entry name" value="Cytochrome_C554"/>
    <property type="match status" value="1"/>
</dbReference>
<keyword evidence="3" id="KW-0472">Membrane</keyword>
<dbReference type="Gene3D" id="1.10.1130.10">
    <property type="entry name" value="Flavocytochrome C3, Chain A"/>
    <property type="match status" value="2"/>
</dbReference>
<proteinExistence type="predicted"/>
<dbReference type="InterPro" id="IPR010177">
    <property type="entry name" value="Paired_CXXCH_1"/>
</dbReference>
<dbReference type="PANTHER" id="PTHR35038">
    <property type="entry name" value="DISSIMILATORY SULFITE REDUCTASE SIRA"/>
    <property type="match status" value="1"/>
</dbReference>
<sequence>MSKPHPTNPPGRRPIVPVLAGLLLLAGLGLWLYLAGTDAPSKAVAPGAEPQPARFVDEAACAGCHGQQAKDWQGSHHQLALRVADDTSVLADFDDAPVQIEGQASRFFRRDGAFWVNTPGEDGKPADFRVAYVIGVAPLQQYLLELPGGRLQAFSLAWDLERGAWFKPYPGQGMEIHDPEHWMRPQQNANAQCMDCHSTGFQRGFDPASGRFDSHWSSLGVGCQACHGPASRHLQWLENTSGLRNAGFAVDLARADRIASLETCARCHARRTPLGDGPPQGRRLMDDYLPSTLTRELYELDGKAREDVYQYGPFAQSRMFAKGVRCSTCHDPHRGNLKVTGNGLCLQCHNPEGKARIAGVDGQGLKAKDYDSPTHHHHRPGQAGAQCIDCHMPARRFMGIDNRHDHGFSLPDPARALRLGTTDACLGCHAERNGDLLAEQFRRWYGEVPSAAPRYDESLWLIRNGRPGASRALFQQLASEGLPAIRRATLLAELPHYPSERALAAAARDLNHPAPLVRESAVRAVAALVPPEQRRNLLAPLLSDPIRAVRIGAARELLGLRATGLGNYESAWSEAIGEYEAALLSQQDRAEANLALAQLYQANGRADAVEGRLRTAVQRDPEHLPAQVALVQWLDNNYRWDEGRALLEQALAGHPRSALLRHANGVMLLRRGDLPAATRAFAEAVELEPSNKVYDYSYAVALHDSGQLEAACHRLEALLERDPANREARLALISYWREAGQIQKVQALLAELEQQNPDDPELRRE</sequence>
<evidence type="ECO:0000313" key="6">
    <source>
        <dbReference type="EMBL" id="BAU77139.1"/>
    </source>
</evidence>
<dbReference type="InterPro" id="IPR019734">
    <property type="entry name" value="TPR_rpt"/>
</dbReference>
<feature type="repeat" description="TPR" evidence="2">
    <location>
        <begin position="658"/>
        <end position="691"/>
    </location>
</feature>
<dbReference type="Pfam" id="PF09699">
    <property type="entry name" value="Paired_CXXCH_1"/>
    <property type="match status" value="1"/>
</dbReference>
<evidence type="ECO:0000256" key="1">
    <source>
        <dbReference type="ARBA" id="ARBA00022729"/>
    </source>
</evidence>
<dbReference type="InterPro" id="IPR011990">
    <property type="entry name" value="TPR-like_helical_dom_sf"/>
</dbReference>
<dbReference type="RefSeq" id="WP_003457457.1">
    <property type="nucleotide sequence ID" value="NZ_AJMR01000232.1"/>
</dbReference>